<sequence length="141" mass="15858">MLKDILSVSGRPGLYKLVAHGKNNMIIESLIDQQRIAALANDRVVSLGDISIYTETDEIPLSEVLTKIKAKEEGKEASVDPKADPKLLRAYFESILPDFDKEKVHNSDIKKMIVWYNLLVKNGLTDFDQTPDNKENAEEAE</sequence>
<dbReference type="AlphaFoldDB" id="A0A7W5H1X9"/>
<feature type="domain" description="DUF6852" evidence="2">
    <location>
        <begin position="50"/>
        <end position="119"/>
    </location>
</feature>
<dbReference type="Pfam" id="PF21186">
    <property type="entry name" value="DUF6852"/>
    <property type="match status" value="1"/>
</dbReference>
<accession>A0A7W5H1X9</accession>
<dbReference type="RefSeq" id="WP_183412677.1">
    <property type="nucleotide sequence ID" value="NZ_JACHYB010000001.1"/>
</dbReference>
<dbReference type="Gene3D" id="2.30.30.730">
    <property type="match status" value="1"/>
</dbReference>
<dbReference type="InterPro" id="IPR041218">
    <property type="entry name" value="DUF5606"/>
</dbReference>
<dbReference type="InterPro" id="IPR049281">
    <property type="entry name" value="BVU_3817-like_C_sf"/>
</dbReference>
<dbReference type="Gene3D" id="1.10.10.1650">
    <property type="match status" value="1"/>
</dbReference>
<dbReference type="EMBL" id="JACHYB010000001">
    <property type="protein sequence ID" value="MBB3186842.1"/>
    <property type="molecule type" value="Genomic_DNA"/>
</dbReference>
<feature type="domain" description="DUF5606" evidence="1">
    <location>
        <begin position="2"/>
        <end position="47"/>
    </location>
</feature>
<evidence type="ECO:0000259" key="2">
    <source>
        <dbReference type="Pfam" id="PF21186"/>
    </source>
</evidence>
<name>A0A7W5H1X9_9PORP</name>
<reference evidence="3 4" key="1">
    <citation type="submission" date="2020-08" db="EMBL/GenBank/DDBJ databases">
        <title>Genomic Encyclopedia of Type Strains, Phase IV (KMG-IV): sequencing the most valuable type-strain genomes for metagenomic binning, comparative biology and taxonomic classification.</title>
        <authorList>
            <person name="Goeker M."/>
        </authorList>
    </citation>
    <scope>NUCLEOTIDE SEQUENCE [LARGE SCALE GENOMIC DNA]</scope>
    <source>
        <strain evidence="3 4">DSM 27471</strain>
    </source>
</reference>
<dbReference type="Pfam" id="PF18347">
    <property type="entry name" value="DUF5606"/>
    <property type="match status" value="1"/>
</dbReference>
<dbReference type="InterPro" id="IPR049282">
    <property type="entry name" value="BVU_3817_N_sf"/>
</dbReference>
<evidence type="ECO:0000313" key="4">
    <source>
        <dbReference type="Proteomes" id="UP000544222"/>
    </source>
</evidence>
<organism evidence="3 4">
    <name type="scientific">Microbacter margulisiae</name>
    <dbReference type="NCBI Taxonomy" id="1350067"/>
    <lineage>
        <taxon>Bacteria</taxon>
        <taxon>Pseudomonadati</taxon>
        <taxon>Bacteroidota</taxon>
        <taxon>Bacteroidia</taxon>
        <taxon>Bacteroidales</taxon>
        <taxon>Porphyromonadaceae</taxon>
        <taxon>Microbacter</taxon>
    </lineage>
</organism>
<evidence type="ECO:0000313" key="3">
    <source>
        <dbReference type="EMBL" id="MBB3186842.1"/>
    </source>
</evidence>
<comment type="caution">
    <text evidence="3">The sequence shown here is derived from an EMBL/GenBank/DDBJ whole genome shotgun (WGS) entry which is preliminary data.</text>
</comment>
<evidence type="ECO:0008006" key="5">
    <source>
        <dbReference type="Google" id="ProtNLM"/>
    </source>
</evidence>
<gene>
    <name evidence="3" type="ORF">FHX64_001005</name>
</gene>
<protein>
    <recommendedName>
        <fullName evidence="5">DUF5606 domain-containing protein</fullName>
    </recommendedName>
</protein>
<evidence type="ECO:0000259" key="1">
    <source>
        <dbReference type="Pfam" id="PF18347"/>
    </source>
</evidence>
<dbReference type="InterPro" id="IPR049280">
    <property type="entry name" value="DUF6852"/>
</dbReference>
<keyword evidence="4" id="KW-1185">Reference proteome</keyword>
<dbReference type="Proteomes" id="UP000544222">
    <property type="component" value="Unassembled WGS sequence"/>
</dbReference>
<proteinExistence type="predicted"/>